<keyword evidence="6 9" id="KW-1133">Transmembrane helix</keyword>
<keyword evidence="5 9" id="KW-0812">Transmembrane</keyword>
<organism evidence="10 11">
    <name type="scientific">Candidatus Desulfatibia profunda</name>
    <dbReference type="NCBI Taxonomy" id="2841695"/>
    <lineage>
        <taxon>Bacteria</taxon>
        <taxon>Pseudomonadati</taxon>
        <taxon>Thermodesulfobacteriota</taxon>
        <taxon>Desulfobacteria</taxon>
        <taxon>Desulfobacterales</taxon>
        <taxon>Desulfobacterales incertae sedis</taxon>
        <taxon>Candidatus Desulfatibia</taxon>
    </lineage>
</organism>
<dbReference type="PANTHER" id="PTHR30574:SF1">
    <property type="entry name" value="SULPHUR TRANSPORT DOMAIN-CONTAINING PROTEIN"/>
    <property type="match status" value="1"/>
</dbReference>
<feature type="transmembrane region" description="Helical" evidence="9">
    <location>
        <begin position="260"/>
        <end position="278"/>
    </location>
</feature>
<proteinExistence type="inferred from homology"/>
<evidence type="ECO:0000256" key="4">
    <source>
        <dbReference type="ARBA" id="ARBA00022519"/>
    </source>
</evidence>
<evidence type="ECO:0000256" key="1">
    <source>
        <dbReference type="ARBA" id="ARBA00004429"/>
    </source>
</evidence>
<feature type="transmembrane region" description="Helical" evidence="9">
    <location>
        <begin position="290"/>
        <end position="313"/>
    </location>
</feature>
<sequence length="398" mass="43124">MNAEKQNSILIDILGRGYQAIFFENWPMWLGGIFIGIMSVITFAWSRPWGVVGGLRNWADWFFNLVGVYQVKPLSPLFSTSSLLTLGLLWGAFGSALMSKQFAIRMAPPLELVKGIVGGILMGVGSAMAGGCNVGGFYTAVSALSVSGFTMMIGLMLGAFLGLRYLYWEMEHFPAGSTGGSGGGEKQGFDWLTVEPYAGAAVLLAALVCAWLYSKEAYTREGGLLLCGLAFGVIIQRTRFCFVRGFRDPFMTGEAEGPQAIAASLIISMLGFAALKWTGLRAEDTFVLQAFWFGALAGGIIFGFGMVVAGGCGSGSLWRAGEGQVKLMLAVICFALTNSLFKAWMNASKMLTALMGHKIFLPNVITYKWSLILIILIMIAYYILAAWNEKTEKFLVEL</sequence>
<feature type="transmembrane region" description="Helical" evidence="9">
    <location>
        <begin position="220"/>
        <end position="240"/>
    </location>
</feature>
<comment type="similarity">
    <text evidence="8">Belongs to the TsuA/YedE (TC 9.B.102) family.</text>
</comment>
<evidence type="ECO:0000256" key="7">
    <source>
        <dbReference type="ARBA" id="ARBA00023136"/>
    </source>
</evidence>
<evidence type="ECO:0000256" key="2">
    <source>
        <dbReference type="ARBA" id="ARBA00022448"/>
    </source>
</evidence>
<dbReference type="Proteomes" id="UP000603434">
    <property type="component" value="Unassembled WGS sequence"/>
</dbReference>
<comment type="caution">
    <text evidence="10">The sequence shown here is derived from an EMBL/GenBank/DDBJ whole genome shotgun (WGS) entry which is preliminary data.</text>
</comment>
<dbReference type="PANTHER" id="PTHR30574">
    <property type="entry name" value="INNER MEMBRANE PROTEIN YEDE"/>
    <property type="match status" value="1"/>
</dbReference>
<evidence type="ECO:0000256" key="3">
    <source>
        <dbReference type="ARBA" id="ARBA00022475"/>
    </source>
</evidence>
<dbReference type="EMBL" id="JACNJH010000218">
    <property type="protein sequence ID" value="MBC8362765.1"/>
    <property type="molecule type" value="Genomic_DNA"/>
</dbReference>
<feature type="transmembrane region" description="Helical" evidence="9">
    <location>
        <begin position="110"/>
        <end position="131"/>
    </location>
</feature>
<reference evidence="10 11" key="1">
    <citation type="submission" date="2020-08" db="EMBL/GenBank/DDBJ databases">
        <title>Bridging the membrane lipid divide: bacteria of the FCB group superphylum have the potential to synthesize archaeal ether lipids.</title>
        <authorList>
            <person name="Villanueva L."/>
            <person name="Von Meijenfeldt F.A.B."/>
            <person name="Westbye A.B."/>
            <person name="Yadav S."/>
            <person name="Hopmans E.C."/>
            <person name="Dutilh B.E."/>
            <person name="Sinninghe Damste J.S."/>
        </authorList>
    </citation>
    <scope>NUCLEOTIDE SEQUENCE [LARGE SCALE GENOMIC DNA]</scope>
    <source>
        <strain evidence="10">NIOZ-UU30</strain>
    </source>
</reference>
<gene>
    <name evidence="10" type="ORF">H8E23_15380</name>
</gene>
<dbReference type="Pfam" id="PF04143">
    <property type="entry name" value="Sulf_transp"/>
    <property type="match status" value="2"/>
</dbReference>
<feature type="transmembrane region" description="Helical" evidence="9">
    <location>
        <begin position="325"/>
        <end position="345"/>
    </location>
</feature>
<keyword evidence="3" id="KW-1003">Cell membrane</keyword>
<feature type="transmembrane region" description="Helical" evidence="9">
    <location>
        <begin position="26"/>
        <end position="45"/>
    </location>
</feature>
<feature type="transmembrane region" description="Helical" evidence="9">
    <location>
        <begin position="137"/>
        <end position="163"/>
    </location>
</feature>
<feature type="transmembrane region" description="Helical" evidence="9">
    <location>
        <begin position="196"/>
        <end position="214"/>
    </location>
</feature>
<keyword evidence="4" id="KW-0997">Cell inner membrane</keyword>
<evidence type="ECO:0000313" key="10">
    <source>
        <dbReference type="EMBL" id="MBC8362765.1"/>
    </source>
</evidence>
<dbReference type="GO" id="GO:0005886">
    <property type="term" value="C:plasma membrane"/>
    <property type="evidence" value="ECO:0007669"/>
    <property type="project" value="UniProtKB-SubCell"/>
</dbReference>
<dbReference type="AlphaFoldDB" id="A0A8J6TI58"/>
<protein>
    <submittedName>
        <fullName evidence="10">YeeE/YedE family protein</fullName>
    </submittedName>
</protein>
<evidence type="ECO:0000313" key="11">
    <source>
        <dbReference type="Proteomes" id="UP000603434"/>
    </source>
</evidence>
<evidence type="ECO:0000256" key="8">
    <source>
        <dbReference type="ARBA" id="ARBA00035655"/>
    </source>
</evidence>
<name>A0A8J6TI58_9BACT</name>
<evidence type="ECO:0000256" key="6">
    <source>
        <dbReference type="ARBA" id="ARBA00022989"/>
    </source>
</evidence>
<keyword evidence="2" id="KW-0813">Transport</keyword>
<evidence type="ECO:0000256" key="5">
    <source>
        <dbReference type="ARBA" id="ARBA00022692"/>
    </source>
</evidence>
<evidence type="ECO:0000256" key="9">
    <source>
        <dbReference type="SAM" id="Phobius"/>
    </source>
</evidence>
<dbReference type="InterPro" id="IPR007272">
    <property type="entry name" value="Sulf_transp_TsuA/YedE"/>
</dbReference>
<feature type="transmembrane region" description="Helical" evidence="9">
    <location>
        <begin position="365"/>
        <end position="384"/>
    </location>
</feature>
<keyword evidence="7 9" id="KW-0472">Membrane</keyword>
<accession>A0A8J6TI58</accession>
<comment type="subcellular location">
    <subcellularLocation>
        <location evidence="1">Cell inner membrane</location>
        <topology evidence="1">Multi-pass membrane protein</topology>
    </subcellularLocation>
</comment>